<dbReference type="EMBL" id="FOCC01000003">
    <property type="protein sequence ID" value="SEM50548.1"/>
    <property type="molecule type" value="Genomic_DNA"/>
</dbReference>
<reference evidence="2 3" key="1">
    <citation type="submission" date="2016-10" db="EMBL/GenBank/DDBJ databases">
        <authorList>
            <person name="Varghese N."/>
            <person name="Submissions S."/>
        </authorList>
    </citation>
    <scope>NUCLEOTIDE SEQUENCE [LARGE SCALE GENOMIC DNA]</scope>
    <source>
        <strain evidence="2 3">WC1T17</strain>
    </source>
</reference>
<comment type="caution">
    <text evidence="2">The sequence shown here is derived from an EMBL/GenBank/DDBJ whole genome shotgun (WGS) entry which is preliminary data.</text>
</comment>
<keyword evidence="1" id="KW-0812">Transmembrane</keyword>
<accession>A0ABY1AAG2</accession>
<keyword evidence="1" id="KW-1133">Transmembrane helix</keyword>
<organism evidence="2 3">
    <name type="scientific">Ligilactobacillus ruminis</name>
    <dbReference type="NCBI Taxonomy" id="1623"/>
    <lineage>
        <taxon>Bacteria</taxon>
        <taxon>Bacillati</taxon>
        <taxon>Bacillota</taxon>
        <taxon>Bacilli</taxon>
        <taxon>Lactobacillales</taxon>
        <taxon>Lactobacillaceae</taxon>
        <taxon>Ligilactobacillus</taxon>
    </lineage>
</organism>
<keyword evidence="1" id="KW-0472">Membrane</keyword>
<gene>
    <name evidence="2" type="ORF">SAMN05216431_103168</name>
</gene>
<feature type="transmembrane region" description="Helical" evidence="1">
    <location>
        <begin position="27"/>
        <end position="45"/>
    </location>
</feature>
<protein>
    <recommendedName>
        <fullName evidence="4">DUF202 domain-containing protein</fullName>
    </recommendedName>
</protein>
<evidence type="ECO:0000256" key="1">
    <source>
        <dbReference type="SAM" id="Phobius"/>
    </source>
</evidence>
<dbReference type="Proteomes" id="UP000182089">
    <property type="component" value="Unassembled WGS sequence"/>
</dbReference>
<feature type="transmembrane region" description="Helical" evidence="1">
    <location>
        <begin position="51"/>
        <end position="75"/>
    </location>
</feature>
<evidence type="ECO:0000313" key="3">
    <source>
        <dbReference type="Proteomes" id="UP000182089"/>
    </source>
</evidence>
<evidence type="ECO:0000313" key="2">
    <source>
        <dbReference type="EMBL" id="SEM50548.1"/>
    </source>
</evidence>
<sequence length="97" mass="11345">MTKEEMVAGYQHEVEYQKHMLANLKHWYNLFMILTGIGIVLIYFFHRSNTIIFGLGIFLTMLGFLGVLLFSYGIYRGRINVQRVIDDLDSKLKALQK</sequence>
<evidence type="ECO:0008006" key="4">
    <source>
        <dbReference type="Google" id="ProtNLM"/>
    </source>
</evidence>
<name>A0ABY1AAG2_9LACO</name>
<proteinExistence type="predicted"/>